<reference evidence="2" key="3">
    <citation type="submission" date="2025-09" db="UniProtKB">
        <authorList>
            <consortium name="Ensembl"/>
        </authorList>
    </citation>
    <scope>IDENTIFICATION</scope>
</reference>
<dbReference type="GO" id="GO:0006406">
    <property type="term" value="P:mRNA export from nucleus"/>
    <property type="evidence" value="ECO:0007669"/>
    <property type="project" value="TreeGrafter"/>
</dbReference>
<evidence type="ECO:0000313" key="3">
    <source>
        <dbReference type="Proteomes" id="UP000007875"/>
    </source>
</evidence>
<dbReference type="GO" id="GO:0017056">
    <property type="term" value="F:structural constituent of nuclear pore"/>
    <property type="evidence" value="ECO:0007669"/>
    <property type="project" value="TreeGrafter"/>
</dbReference>
<dbReference type="Ensembl" id="ENSCSAVT00000010462.1">
    <property type="protein sequence ID" value="ENSCSAVP00000010337.1"/>
    <property type="gene ID" value="ENSCSAVG00000006087.1"/>
</dbReference>
<evidence type="ECO:0000256" key="1">
    <source>
        <dbReference type="SAM" id="MobiDB-lite"/>
    </source>
</evidence>
<dbReference type="GO" id="GO:1901673">
    <property type="term" value="P:regulation of mitotic spindle assembly"/>
    <property type="evidence" value="ECO:0007669"/>
    <property type="project" value="TreeGrafter"/>
</dbReference>
<reference evidence="2" key="2">
    <citation type="submission" date="2025-08" db="UniProtKB">
        <authorList>
            <consortium name="Ensembl"/>
        </authorList>
    </citation>
    <scope>IDENTIFICATION</scope>
</reference>
<proteinExistence type="predicted"/>
<feature type="compositionally biased region" description="Basic and acidic residues" evidence="1">
    <location>
        <begin position="76"/>
        <end position="91"/>
    </location>
</feature>
<protein>
    <submittedName>
        <fullName evidence="2">Uncharacterized protein</fullName>
    </submittedName>
</protein>
<reference evidence="3" key="1">
    <citation type="submission" date="2003-08" db="EMBL/GenBank/DDBJ databases">
        <authorList>
            <person name="Birren B."/>
            <person name="Nusbaum C."/>
            <person name="Abebe A."/>
            <person name="Abouelleil A."/>
            <person name="Adekoya E."/>
            <person name="Ait-zahra M."/>
            <person name="Allen N."/>
            <person name="Allen T."/>
            <person name="An P."/>
            <person name="Anderson M."/>
            <person name="Anderson S."/>
            <person name="Arachchi H."/>
            <person name="Armbruster J."/>
            <person name="Bachantsang P."/>
            <person name="Baldwin J."/>
            <person name="Barry A."/>
            <person name="Bayul T."/>
            <person name="Blitshsteyn B."/>
            <person name="Bloom T."/>
            <person name="Blye J."/>
            <person name="Boguslavskiy L."/>
            <person name="Borowsky M."/>
            <person name="Boukhgalter B."/>
            <person name="Brunache A."/>
            <person name="Butler J."/>
            <person name="Calixte N."/>
            <person name="Calvo S."/>
            <person name="Camarata J."/>
            <person name="Campo K."/>
            <person name="Chang J."/>
            <person name="Cheshatsang Y."/>
            <person name="Citroen M."/>
            <person name="Collymore A."/>
            <person name="Considine T."/>
            <person name="Cook A."/>
            <person name="Cooke P."/>
            <person name="Corum B."/>
            <person name="Cuomo C."/>
            <person name="David R."/>
            <person name="Dawoe T."/>
            <person name="Degray S."/>
            <person name="Dodge S."/>
            <person name="Dooley K."/>
            <person name="Dorje P."/>
            <person name="Dorjee K."/>
            <person name="Dorris L."/>
            <person name="Duffey N."/>
            <person name="Dupes A."/>
            <person name="Elkins T."/>
            <person name="Engels R."/>
            <person name="Erickson J."/>
            <person name="Farina A."/>
            <person name="Faro S."/>
            <person name="Ferreira P."/>
            <person name="Fischer H."/>
            <person name="Fitzgerald M."/>
            <person name="Foley K."/>
            <person name="Gage D."/>
            <person name="Galagan J."/>
            <person name="Gearin G."/>
            <person name="Gnerre S."/>
            <person name="Gnirke A."/>
            <person name="Goyette A."/>
            <person name="Graham J."/>
            <person name="Grandbois E."/>
            <person name="Gyaltsen K."/>
            <person name="Hafez N."/>
            <person name="Hagopian D."/>
            <person name="Hagos B."/>
            <person name="Hall J."/>
            <person name="Hatcher B."/>
            <person name="Heller A."/>
            <person name="Higgins H."/>
            <person name="Honan T."/>
            <person name="Horn A."/>
            <person name="Houde N."/>
            <person name="Hughes L."/>
            <person name="Hulme W."/>
            <person name="Husby E."/>
            <person name="Iliev I."/>
            <person name="Jaffe D."/>
            <person name="Jones C."/>
            <person name="Kamal M."/>
            <person name="Kamat A."/>
            <person name="Kamvysselis M."/>
            <person name="Karlsson E."/>
            <person name="Kells C."/>
            <person name="Kieu A."/>
            <person name="Kisner P."/>
            <person name="Kodira C."/>
            <person name="Kulbokas E."/>
            <person name="Labutti K."/>
            <person name="Lama D."/>
            <person name="Landers T."/>
            <person name="Leger J."/>
            <person name="Levine S."/>
            <person name="Lewis D."/>
            <person name="Lewis T."/>
            <person name="Lindblad-toh K."/>
            <person name="Liu X."/>
            <person name="Lokyitsang T."/>
            <person name="Lokyitsang Y."/>
            <person name="Lucien O."/>
            <person name="Lui A."/>
            <person name="Ma L.J."/>
            <person name="Mabbitt R."/>
            <person name="Macdonald J."/>
            <person name="Maclean C."/>
            <person name="Major J."/>
            <person name="Manning J."/>
            <person name="Marabella R."/>
            <person name="Maru K."/>
            <person name="Matthews C."/>
            <person name="Mauceli E."/>
            <person name="Mccarthy M."/>
            <person name="Mcdonough S."/>
            <person name="Mcghee T."/>
            <person name="Meldrim J."/>
            <person name="Meneus L."/>
            <person name="Mesirov J."/>
            <person name="Mihalev A."/>
            <person name="Mihova T."/>
            <person name="Mikkelsen T."/>
            <person name="Mlenga V."/>
            <person name="Moru K."/>
            <person name="Mozes J."/>
            <person name="Mulrain L."/>
            <person name="Munson G."/>
            <person name="Naylor J."/>
            <person name="Newes C."/>
            <person name="Nguyen C."/>
            <person name="Nguyen N."/>
            <person name="Nguyen T."/>
            <person name="Nicol R."/>
            <person name="Nielsen C."/>
            <person name="Nizzari M."/>
            <person name="Norbu C."/>
            <person name="Norbu N."/>
            <person name="O'donnell P."/>
            <person name="Okoawo O."/>
            <person name="O'leary S."/>
            <person name="Omotosho B."/>
            <person name="O'neill K."/>
            <person name="Osman S."/>
            <person name="Parker S."/>
            <person name="Perrin D."/>
            <person name="Phunkhang P."/>
            <person name="Piqani B."/>
            <person name="Purcell S."/>
            <person name="Rachupka T."/>
            <person name="Ramasamy U."/>
            <person name="Rameau R."/>
            <person name="Ray V."/>
            <person name="Raymond C."/>
            <person name="Retta R."/>
            <person name="Richardson S."/>
            <person name="Rise C."/>
            <person name="Rodriguez J."/>
            <person name="Rogers J."/>
            <person name="Rogov P."/>
            <person name="Rutman M."/>
            <person name="Schupbach R."/>
            <person name="Seaman C."/>
            <person name="Settipalli S."/>
            <person name="Sharpe T."/>
            <person name="Sheridan J."/>
            <person name="Sherpa N."/>
            <person name="Shi J."/>
            <person name="Smirnov S."/>
            <person name="Smith C."/>
            <person name="Sougnez C."/>
            <person name="Spencer B."/>
            <person name="Stalker J."/>
            <person name="Stange-thomann N."/>
            <person name="Stavropoulos S."/>
            <person name="Stetson K."/>
            <person name="Stone C."/>
            <person name="Stone S."/>
            <person name="Stubbs M."/>
            <person name="Talamas J."/>
            <person name="Tchuinga P."/>
            <person name="Tenzing P."/>
            <person name="Tesfaye S."/>
            <person name="Theodore J."/>
            <person name="Thoulutsang Y."/>
            <person name="Topham K."/>
            <person name="Towey S."/>
            <person name="Tsamla T."/>
            <person name="Tsomo N."/>
            <person name="Vallee D."/>
            <person name="Vassiliev H."/>
            <person name="Venkataraman V."/>
            <person name="Vinson J."/>
            <person name="Vo A."/>
            <person name="Wade C."/>
            <person name="Wang S."/>
            <person name="Wangchuk T."/>
            <person name="Wangdi T."/>
            <person name="Whittaker C."/>
            <person name="Wilkinson J."/>
            <person name="Wu Y."/>
            <person name="Wyman D."/>
            <person name="Yadav S."/>
            <person name="Yang S."/>
            <person name="Yang X."/>
            <person name="Yeager S."/>
            <person name="Yee E."/>
            <person name="Young G."/>
            <person name="Zainoun J."/>
            <person name="Zembeck L."/>
            <person name="Zimmer A."/>
            <person name="Zody M."/>
            <person name="Lander E."/>
        </authorList>
    </citation>
    <scope>NUCLEOTIDE SEQUENCE [LARGE SCALE GENOMIC DNA]</scope>
</reference>
<accession>H2YYC6</accession>
<name>H2YYC6_CIOSA</name>
<dbReference type="PANTHER" id="PTHR18898">
    <property type="entry name" value="NUCLEOPROTEIN TPR-RELATED"/>
    <property type="match status" value="1"/>
</dbReference>
<dbReference type="HOGENOM" id="CLU_2139057_0_0_1"/>
<dbReference type="GO" id="GO:0005643">
    <property type="term" value="C:nuclear pore"/>
    <property type="evidence" value="ECO:0007669"/>
    <property type="project" value="TreeGrafter"/>
</dbReference>
<organism evidence="2 3">
    <name type="scientific">Ciona savignyi</name>
    <name type="common">Pacific transparent sea squirt</name>
    <dbReference type="NCBI Taxonomy" id="51511"/>
    <lineage>
        <taxon>Eukaryota</taxon>
        <taxon>Metazoa</taxon>
        <taxon>Chordata</taxon>
        <taxon>Tunicata</taxon>
        <taxon>Ascidiacea</taxon>
        <taxon>Phlebobranchia</taxon>
        <taxon>Cionidae</taxon>
        <taxon>Ciona</taxon>
    </lineage>
</organism>
<dbReference type="Proteomes" id="UP000007875">
    <property type="component" value="Unassembled WGS sequence"/>
</dbReference>
<feature type="region of interest" description="Disordered" evidence="1">
    <location>
        <begin position="76"/>
        <end position="113"/>
    </location>
</feature>
<evidence type="ECO:0000313" key="2">
    <source>
        <dbReference type="Ensembl" id="ENSCSAVP00000010337.1"/>
    </source>
</evidence>
<keyword evidence="3" id="KW-1185">Reference proteome</keyword>
<dbReference type="GeneTree" id="ENSGT00730000111014"/>
<dbReference type="PANTHER" id="PTHR18898:SF2">
    <property type="entry name" value="NUCLEOPROTEIN TPR"/>
    <property type="match status" value="1"/>
</dbReference>
<dbReference type="AlphaFoldDB" id="H2YYC6"/>
<sequence length="113" mass="13274">IKFLRREKEISETKYELVKAEVLRYKQQLHHSDEQIKQIQTDLAAEQSKVQEQLGQLSELATLKREVSNLRMVEENNKKLREERDQLDADLRASNARMTSLQADLAPLQTKNR</sequence>